<name>A0A1G6VJT2_9ACTN</name>
<dbReference type="EMBL" id="LT629688">
    <property type="protein sequence ID" value="SDD53764.1"/>
    <property type="molecule type" value="Genomic_DNA"/>
</dbReference>
<evidence type="ECO:0000256" key="1">
    <source>
        <dbReference type="ARBA" id="ARBA00023015"/>
    </source>
</evidence>
<dbReference type="Pfam" id="PF02909">
    <property type="entry name" value="TetR_C_1"/>
    <property type="match status" value="1"/>
</dbReference>
<sequence length="267" mass="29394">MSAAAGGEDGQHAPSRSPSLRERNREAVVDADAVVVDGDEPPSARVPLSRERIIEAAIAYIDEHGLPGLTMRRLGTTLGVEAMSLYRYVAAREDLLDAVVETLVDEMERDADVITSPEHGWQDFLQRLAHGVRRIALSHPQAFPLVASRPAEAPWLRPPLRSLRWVETFLAGLHAEGFGDEAAVAAYRAFTSFLLGHLLLEVSALGADVGPLDILSDSDDKSLEPYAHVRRLAPFLKEDHSAVEFEEALENLLDRVDLIRTEEHRSS</sequence>
<evidence type="ECO:0000256" key="2">
    <source>
        <dbReference type="ARBA" id="ARBA00023125"/>
    </source>
</evidence>
<dbReference type="Gene3D" id="1.10.357.10">
    <property type="entry name" value="Tetracycline Repressor, domain 2"/>
    <property type="match status" value="1"/>
</dbReference>
<organism evidence="7 8">
    <name type="scientific">Auraticoccus monumenti</name>
    <dbReference type="NCBI Taxonomy" id="675864"/>
    <lineage>
        <taxon>Bacteria</taxon>
        <taxon>Bacillati</taxon>
        <taxon>Actinomycetota</taxon>
        <taxon>Actinomycetes</taxon>
        <taxon>Propionibacteriales</taxon>
        <taxon>Propionibacteriaceae</taxon>
        <taxon>Auraticoccus</taxon>
    </lineage>
</organism>
<dbReference type="AlphaFoldDB" id="A0A1G6VJT2"/>
<dbReference type="InterPro" id="IPR004111">
    <property type="entry name" value="Repressor_TetR_C"/>
</dbReference>
<dbReference type="InterPro" id="IPR001647">
    <property type="entry name" value="HTH_TetR"/>
</dbReference>
<dbReference type="SUPFAM" id="SSF46689">
    <property type="entry name" value="Homeodomain-like"/>
    <property type="match status" value="1"/>
</dbReference>
<keyword evidence="3" id="KW-0804">Transcription</keyword>
<dbReference type="GO" id="GO:0003677">
    <property type="term" value="F:DNA binding"/>
    <property type="evidence" value="ECO:0007669"/>
    <property type="project" value="UniProtKB-UniRule"/>
</dbReference>
<evidence type="ECO:0000256" key="5">
    <source>
        <dbReference type="SAM" id="MobiDB-lite"/>
    </source>
</evidence>
<feature type="region of interest" description="Disordered" evidence="5">
    <location>
        <begin position="1"/>
        <end position="24"/>
    </location>
</feature>
<dbReference type="InterPro" id="IPR036271">
    <property type="entry name" value="Tet_transcr_reg_TetR-rel_C_sf"/>
</dbReference>
<keyword evidence="1" id="KW-0805">Transcription regulation</keyword>
<dbReference type="RefSeq" id="WP_090591496.1">
    <property type="nucleotide sequence ID" value="NZ_LT629688.1"/>
</dbReference>
<evidence type="ECO:0000256" key="3">
    <source>
        <dbReference type="ARBA" id="ARBA00023163"/>
    </source>
</evidence>
<feature type="domain" description="HTH tetR-type" evidence="6">
    <location>
        <begin position="47"/>
        <end position="107"/>
    </location>
</feature>
<dbReference type="Pfam" id="PF00440">
    <property type="entry name" value="TetR_N"/>
    <property type="match status" value="1"/>
</dbReference>
<proteinExistence type="predicted"/>
<protein>
    <submittedName>
        <fullName evidence="7">DNA-binding transcriptional regulator, AcrR family</fullName>
    </submittedName>
</protein>
<dbReference type="InterPro" id="IPR009057">
    <property type="entry name" value="Homeodomain-like_sf"/>
</dbReference>
<dbReference type="GO" id="GO:0045892">
    <property type="term" value="P:negative regulation of DNA-templated transcription"/>
    <property type="evidence" value="ECO:0007669"/>
    <property type="project" value="InterPro"/>
</dbReference>
<evidence type="ECO:0000259" key="6">
    <source>
        <dbReference type="PROSITE" id="PS50977"/>
    </source>
</evidence>
<dbReference type="Proteomes" id="UP000198546">
    <property type="component" value="Chromosome i"/>
</dbReference>
<dbReference type="Gene3D" id="1.10.10.60">
    <property type="entry name" value="Homeodomain-like"/>
    <property type="match status" value="1"/>
</dbReference>
<reference evidence="7 8" key="1">
    <citation type="submission" date="2016-10" db="EMBL/GenBank/DDBJ databases">
        <authorList>
            <person name="de Groot N.N."/>
        </authorList>
    </citation>
    <scope>NUCLEOTIDE SEQUENCE [LARGE SCALE GENOMIC DNA]</scope>
    <source>
        <strain evidence="7 8">MON 2.2</strain>
    </source>
</reference>
<evidence type="ECO:0000313" key="8">
    <source>
        <dbReference type="Proteomes" id="UP000198546"/>
    </source>
</evidence>
<evidence type="ECO:0000256" key="4">
    <source>
        <dbReference type="PROSITE-ProRule" id="PRU00335"/>
    </source>
</evidence>
<feature type="DNA-binding region" description="H-T-H motif" evidence="4">
    <location>
        <begin position="70"/>
        <end position="89"/>
    </location>
</feature>
<gene>
    <name evidence="7" type="ORF">SAMN04489747_1176</name>
</gene>
<dbReference type="SUPFAM" id="SSF48498">
    <property type="entry name" value="Tetracyclin repressor-like, C-terminal domain"/>
    <property type="match status" value="1"/>
</dbReference>
<accession>A0A1G6VJT2</accession>
<keyword evidence="8" id="KW-1185">Reference proteome</keyword>
<evidence type="ECO:0000313" key="7">
    <source>
        <dbReference type="EMBL" id="SDD53764.1"/>
    </source>
</evidence>
<dbReference type="OrthoDB" id="329481at2"/>
<dbReference type="PROSITE" id="PS50977">
    <property type="entry name" value="HTH_TETR_2"/>
    <property type="match status" value="1"/>
</dbReference>
<keyword evidence="2 4" id="KW-0238">DNA-binding</keyword>